<evidence type="ECO:0000313" key="2">
    <source>
        <dbReference type="EMBL" id="NMO01425.1"/>
    </source>
</evidence>
<dbReference type="RefSeq" id="WP_170193937.1">
    <property type="nucleotide sequence ID" value="NZ_JABBNB010000008.1"/>
</dbReference>
<dbReference type="SUPFAM" id="SSF54427">
    <property type="entry name" value="NTF2-like"/>
    <property type="match status" value="1"/>
</dbReference>
<dbReference type="InterPro" id="IPR037401">
    <property type="entry name" value="SnoaL-like"/>
</dbReference>
<feature type="domain" description="SnoaL-like" evidence="1">
    <location>
        <begin position="9"/>
        <end position="108"/>
    </location>
</feature>
<reference evidence="2 3" key="1">
    <citation type="submission" date="2020-04" db="EMBL/GenBank/DDBJ databases">
        <title>Gordonia sp. nov. TBRC 11910.</title>
        <authorList>
            <person name="Suriyachadkun C."/>
        </authorList>
    </citation>
    <scope>NUCLEOTIDE SEQUENCE [LARGE SCALE GENOMIC DNA]</scope>
    <source>
        <strain evidence="2 3">TBRC 11910</strain>
    </source>
</reference>
<protein>
    <submittedName>
        <fullName evidence="2">Nuclear transport factor 2 family protein</fullName>
    </submittedName>
</protein>
<sequence>MEFLDDFSTRWLQAWNSHSTEQVLNLLHPDITWDDRVFWPDVIHGIDGMPAYVDKIWEAMPDVAFDEIERFSSADHSRGIVLFRQYGHGPAKLNPEAAYDSHGCDIFLAFADAKLLNYKAAYDISDMLIQLGALPERGNKLGGAYLMSLRGRS</sequence>
<comment type="caution">
    <text evidence="2">The sequence shown here is derived from an EMBL/GenBank/DDBJ whole genome shotgun (WGS) entry which is preliminary data.</text>
</comment>
<dbReference type="InterPro" id="IPR032710">
    <property type="entry name" value="NTF2-like_dom_sf"/>
</dbReference>
<dbReference type="Proteomes" id="UP000550729">
    <property type="component" value="Unassembled WGS sequence"/>
</dbReference>
<evidence type="ECO:0000313" key="3">
    <source>
        <dbReference type="Proteomes" id="UP000550729"/>
    </source>
</evidence>
<proteinExistence type="predicted"/>
<keyword evidence="3" id="KW-1185">Reference proteome</keyword>
<evidence type="ECO:0000259" key="1">
    <source>
        <dbReference type="Pfam" id="PF12680"/>
    </source>
</evidence>
<dbReference type="Gene3D" id="3.10.450.50">
    <property type="match status" value="1"/>
</dbReference>
<organism evidence="2 3">
    <name type="scientific">Gordonia asplenii</name>
    <dbReference type="NCBI Taxonomy" id="2725283"/>
    <lineage>
        <taxon>Bacteria</taxon>
        <taxon>Bacillati</taxon>
        <taxon>Actinomycetota</taxon>
        <taxon>Actinomycetes</taxon>
        <taxon>Mycobacteriales</taxon>
        <taxon>Gordoniaceae</taxon>
        <taxon>Gordonia</taxon>
    </lineage>
</organism>
<gene>
    <name evidence="2" type="ORF">HH308_09375</name>
</gene>
<accession>A0A848KX35</accession>
<dbReference type="AlphaFoldDB" id="A0A848KX35"/>
<dbReference type="Pfam" id="PF12680">
    <property type="entry name" value="SnoaL_2"/>
    <property type="match status" value="1"/>
</dbReference>
<name>A0A848KX35_9ACTN</name>
<dbReference type="EMBL" id="JABBNB010000008">
    <property type="protein sequence ID" value="NMO01425.1"/>
    <property type="molecule type" value="Genomic_DNA"/>
</dbReference>